<organism evidence="2 3">
    <name type="scientific">Siminovitchia terrae</name>
    <name type="common">Bacillus terrae</name>
    <dbReference type="NCBI Taxonomy" id="1914933"/>
    <lineage>
        <taxon>Bacteria</taxon>
        <taxon>Bacillati</taxon>
        <taxon>Bacillota</taxon>
        <taxon>Bacilli</taxon>
        <taxon>Bacillales</taxon>
        <taxon>Bacillaceae</taxon>
        <taxon>Siminovitchia</taxon>
    </lineage>
</organism>
<protein>
    <recommendedName>
        <fullName evidence="1">General stress protein 17M-like domain-containing protein</fullName>
    </recommendedName>
</protein>
<dbReference type="AlphaFoldDB" id="A0A429X5D6"/>
<gene>
    <name evidence="2" type="ORF">D5F11_016425</name>
</gene>
<proteinExistence type="predicted"/>
<name>A0A429X5D6_SIMTE</name>
<feature type="domain" description="General stress protein 17M-like" evidence="1">
    <location>
        <begin position="7"/>
        <end position="71"/>
    </location>
</feature>
<dbReference type="OrthoDB" id="2883833at2"/>
<accession>A0A429X5D6</accession>
<reference evidence="2 3" key="1">
    <citation type="submission" date="2018-12" db="EMBL/GenBank/DDBJ databases">
        <authorList>
            <person name="Sun L."/>
            <person name="Chen Z."/>
        </authorList>
    </citation>
    <scope>NUCLEOTIDE SEQUENCE [LARGE SCALE GENOMIC DNA]</scope>
    <source>
        <strain evidence="2 3">LMG 29736</strain>
    </source>
</reference>
<sequence>MLMDFAVVGIYDTAEEVIDVIKTCILEGFKEENFSVLATDESKTDFIEQKTNVHDRHAASEEAYGIISGFLTGISGGFIVPGLTAPGLGPIIAAGPLASLIQGKSHHDVKDLLVTMGLNEENVQKYVDHLNDGKIILFYERISS</sequence>
<evidence type="ECO:0000313" key="3">
    <source>
        <dbReference type="Proteomes" id="UP000287296"/>
    </source>
</evidence>
<evidence type="ECO:0000313" key="2">
    <source>
        <dbReference type="EMBL" id="RST58617.1"/>
    </source>
</evidence>
<dbReference type="Proteomes" id="UP000287296">
    <property type="component" value="Unassembled WGS sequence"/>
</dbReference>
<evidence type="ECO:0000259" key="1">
    <source>
        <dbReference type="Pfam" id="PF11181"/>
    </source>
</evidence>
<dbReference type="EMBL" id="QYTW02000018">
    <property type="protein sequence ID" value="RST58617.1"/>
    <property type="molecule type" value="Genomic_DNA"/>
</dbReference>
<dbReference type="InterPro" id="IPR025889">
    <property type="entry name" value="GSP17M-like_dom"/>
</dbReference>
<comment type="caution">
    <text evidence="2">The sequence shown here is derived from an EMBL/GenBank/DDBJ whole genome shotgun (WGS) entry which is preliminary data.</text>
</comment>
<dbReference type="Pfam" id="PF11181">
    <property type="entry name" value="YflT"/>
    <property type="match status" value="1"/>
</dbReference>